<evidence type="ECO:0000313" key="3">
    <source>
        <dbReference type="Proteomes" id="UP000605676"/>
    </source>
</evidence>
<sequence length="296" mass="34831">MIAKIVKGKCFRGVVNYVLDEKKGTELLSSDGLRLKDTESIIQSFQSQVELNQRITKPVYHISLDFSANDKAKLTNELMVEIGKSYMEKMNIDETQYLIARHYDKEHPHIHLIINRVDFNGKTISDKNDRIKSERICKEITRQHQLYWAKGKEQVKTHRLKGADKIKYEIYEALKQSIPECKDWKGLENQLSEKGITIIYKYKGKTNEIQGVTFRKDELSFNGSKVDRLFSYSKINYQLYCNAHKVSHSNMEKLDYRTFNALKIGAELLHPDYVHSLHEQQQNKFKYKKRRFGPKF</sequence>
<accession>A0ABS1HF08</accession>
<proteinExistence type="predicted"/>
<dbReference type="EMBL" id="JAENRR010000004">
    <property type="protein sequence ID" value="MBK3516222.1"/>
    <property type="molecule type" value="Genomic_DNA"/>
</dbReference>
<dbReference type="RefSeq" id="WP_200463455.1">
    <property type="nucleotide sequence ID" value="NZ_JAENRR010000004.1"/>
</dbReference>
<organism evidence="2 3">
    <name type="scientific">Carboxylicivirga marina</name>
    <dbReference type="NCBI Taxonomy" id="2800988"/>
    <lineage>
        <taxon>Bacteria</taxon>
        <taxon>Pseudomonadati</taxon>
        <taxon>Bacteroidota</taxon>
        <taxon>Bacteroidia</taxon>
        <taxon>Marinilabiliales</taxon>
        <taxon>Marinilabiliaceae</taxon>
        <taxon>Carboxylicivirga</taxon>
    </lineage>
</organism>
<dbReference type="Pfam" id="PF03432">
    <property type="entry name" value="Relaxase"/>
    <property type="match status" value="1"/>
</dbReference>
<evidence type="ECO:0000259" key="1">
    <source>
        <dbReference type="Pfam" id="PF03432"/>
    </source>
</evidence>
<evidence type="ECO:0000313" key="2">
    <source>
        <dbReference type="EMBL" id="MBK3516222.1"/>
    </source>
</evidence>
<reference evidence="2 3" key="1">
    <citation type="submission" date="2021-01" db="EMBL/GenBank/DDBJ databases">
        <title>Carboxyliciviraga sp.nov., isolated from coastal sediments.</title>
        <authorList>
            <person name="Lu D."/>
            <person name="Zhang T."/>
        </authorList>
    </citation>
    <scope>NUCLEOTIDE SEQUENCE [LARGE SCALE GENOMIC DNA]</scope>
    <source>
        <strain evidence="2 3">N1Y132</strain>
    </source>
</reference>
<name>A0ABS1HF08_9BACT</name>
<keyword evidence="3" id="KW-1185">Reference proteome</keyword>
<dbReference type="Proteomes" id="UP000605676">
    <property type="component" value="Unassembled WGS sequence"/>
</dbReference>
<dbReference type="InterPro" id="IPR005094">
    <property type="entry name" value="Endonuclease_MobA/VirD2"/>
</dbReference>
<protein>
    <submittedName>
        <fullName evidence="2">Relaxase/mobilization nuclease domain-containing protein</fullName>
    </submittedName>
</protein>
<gene>
    <name evidence="2" type="ORF">JIV24_02640</name>
</gene>
<feature type="domain" description="MobA/VirD2-like nuclease" evidence="1">
    <location>
        <begin position="17"/>
        <end position="146"/>
    </location>
</feature>
<comment type="caution">
    <text evidence="2">The sequence shown here is derived from an EMBL/GenBank/DDBJ whole genome shotgun (WGS) entry which is preliminary data.</text>
</comment>